<dbReference type="OrthoDB" id="389074at2"/>
<name>A0A662ZIQ1_9GAMM</name>
<dbReference type="Proteomes" id="UP000243745">
    <property type="component" value="Unassembled WGS sequence"/>
</dbReference>
<evidence type="ECO:0000313" key="1">
    <source>
        <dbReference type="EMBL" id="SFP37079.1"/>
    </source>
</evidence>
<sequence>MIKTIVLSKYDMQRCVDFSKESAKSQQAIEFGQSDTVPRRIAEIARDNLIGKMAEVAITHMLREDFGLHFTVNFDIYPRGEWDDFDVQINGWNVDIKSTRIGQWLLFEVDKLRMRQNQKYNNLPDAIFMCRTPWNRELDEPKGTVELIGAVSLKNLLSNNSKVVRLKKGDFIPNTRAKLQAENYGIHFSNISSDWGSIIPYMLTNPPPDASAYIIP</sequence>
<proteinExistence type="predicted"/>
<evidence type="ECO:0000313" key="2">
    <source>
        <dbReference type="Proteomes" id="UP000243745"/>
    </source>
</evidence>
<protein>
    <submittedName>
        <fullName evidence="1">Uncharacterized protein</fullName>
    </submittedName>
</protein>
<keyword evidence="2" id="KW-1185">Reference proteome</keyword>
<organism evidence="1 2">
    <name type="scientific">Ruminobacter amylophilus</name>
    <dbReference type="NCBI Taxonomy" id="867"/>
    <lineage>
        <taxon>Bacteria</taxon>
        <taxon>Pseudomonadati</taxon>
        <taxon>Pseudomonadota</taxon>
        <taxon>Gammaproteobacteria</taxon>
        <taxon>Aeromonadales</taxon>
        <taxon>Succinivibrionaceae</taxon>
        <taxon>Ruminobacter</taxon>
    </lineage>
</organism>
<dbReference type="AlphaFoldDB" id="A0A662ZIQ1"/>
<dbReference type="EMBL" id="FOXF01000018">
    <property type="protein sequence ID" value="SFP37079.1"/>
    <property type="molecule type" value="Genomic_DNA"/>
</dbReference>
<gene>
    <name evidence="1" type="ORF">SAMN02910344_01211</name>
</gene>
<dbReference type="RefSeq" id="WP_093141917.1">
    <property type="nucleotide sequence ID" value="NZ_FOXF01000018.1"/>
</dbReference>
<reference evidence="1 2" key="1">
    <citation type="submission" date="2016-10" db="EMBL/GenBank/DDBJ databases">
        <authorList>
            <person name="Varghese N."/>
            <person name="Submissions S."/>
        </authorList>
    </citation>
    <scope>NUCLEOTIDE SEQUENCE [LARGE SCALE GENOMIC DNA]</scope>
    <source>
        <strain evidence="1 2">DSM 1361</strain>
    </source>
</reference>
<accession>A0A662ZIQ1</accession>